<protein>
    <recommendedName>
        <fullName evidence="1">diguanylate cyclase</fullName>
        <ecNumber evidence="1">2.7.7.65</ecNumber>
    </recommendedName>
</protein>
<feature type="domain" description="GGDEF" evidence="3">
    <location>
        <begin position="258"/>
        <end position="390"/>
    </location>
</feature>
<proteinExistence type="predicted"/>
<dbReference type="CDD" id="cd01949">
    <property type="entry name" value="GGDEF"/>
    <property type="match status" value="1"/>
</dbReference>
<dbReference type="SUPFAM" id="SSF55073">
    <property type="entry name" value="Nucleotide cyclase"/>
    <property type="match status" value="1"/>
</dbReference>
<feature type="transmembrane region" description="Helical" evidence="2">
    <location>
        <begin position="124"/>
        <end position="142"/>
    </location>
</feature>
<accession>A0ABV7T8I7</accession>
<dbReference type="PROSITE" id="PS50887">
    <property type="entry name" value="GGDEF"/>
    <property type="match status" value="1"/>
</dbReference>
<gene>
    <name evidence="4" type="ORF">ACFOMF_12605</name>
</gene>
<keyword evidence="2" id="KW-0812">Transmembrane</keyword>
<name>A0ABV7T8I7_9GAMM</name>
<organism evidence="4 5">
    <name type="scientific">Stutzerimonas tarimensis</name>
    <dbReference type="NCBI Taxonomy" id="1507735"/>
    <lineage>
        <taxon>Bacteria</taxon>
        <taxon>Pseudomonadati</taxon>
        <taxon>Pseudomonadota</taxon>
        <taxon>Gammaproteobacteria</taxon>
        <taxon>Pseudomonadales</taxon>
        <taxon>Pseudomonadaceae</taxon>
        <taxon>Stutzerimonas</taxon>
    </lineage>
</organism>
<dbReference type="NCBIfam" id="TIGR00254">
    <property type="entry name" value="GGDEF"/>
    <property type="match status" value="1"/>
</dbReference>
<keyword evidence="5" id="KW-1185">Reference proteome</keyword>
<dbReference type="Gene3D" id="3.30.70.270">
    <property type="match status" value="1"/>
</dbReference>
<dbReference type="InterPro" id="IPR050469">
    <property type="entry name" value="Diguanylate_Cyclase"/>
</dbReference>
<comment type="caution">
    <text evidence="4">The sequence shown here is derived from an EMBL/GenBank/DDBJ whole genome shotgun (WGS) entry which is preliminary data.</text>
</comment>
<dbReference type="PANTHER" id="PTHR45138:SF24">
    <property type="entry name" value="DIGUANYLATE CYCLASE DGCC-RELATED"/>
    <property type="match status" value="1"/>
</dbReference>
<dbReference type="RefSeq" id="WP_386365317.1">
    <property type="nucleotide sequence ID" value="NZ_JBHRXZ010000022.1"/>
</dbReference>
<sequence>MSSPAQRSHVEALLRHPLAPLRGDLRKAYDAYQLKHYWRFLLLVNILAHLAFLSYGFADALVLPDLRWRSLIARAAFLSLLFPAVMLIFWRCRNAQLLDLVLPSCIVFSAMFWFGLLATTEYPTGNYLYASLVFIVLANLCVQVRFLPSLVTSLLITLVVLVGGAWLNRGVEGAMKIFILVYFPVLFFSLFISWSTTLDRRRTFLRSVLDDMNRDALSQANERLQELAHTDALTGLHNRRHFEESARQEISRARRHRQPLCMLAMDVDHFKLINDGHGHDVGDRVLQVLSVTARSQLREIDELARFGGEEFVVLLPNTPREQAQQVAERLRLAMAERVVEAGNGQTLRCTVSIGIVQLNDDTPDLHALLKAADRALYQAKESGRNRTCVA</sequence>
<feature type="transmembrane region" description="Helical" evidence="2">
    <location>
        <begin position="97"/>
        <end position="118"/>
    </location>
</feature>
<evidence type="ECO:0000256" key="1">
    <source>
        <dbReference type="ARBA" id="ARBA00012528"/>
    </source>
</evidence>
<feature type="transmembrane region" description="Helical" evidence="2">
    <location>
        <begin position="70"/>
        <end position="90"/>
    </location>
</feature>
<feature type="transmembrane region" description="Helical" evidence="2">
    <location>
        <begin position="37"/>
        <end position="58"/>
    </location>
</feature>
<dbReference type="SMART" id="SM00267">
    <property type="entry name" value="GGDEF"/>
    <property type="match status" value="1"/>
</dbReference>
<dbReference type="EMBL" id="JBHRXZ010000022">
    <property type="protein sequence ID" value="MFC3608621.1"/>
    <property type="molecule type" value="Genomic_DNA"/>
</dbReference>
<evidence type="ECO:0000313" key="5">
    <source>
        <dbReference type="Proteomes" id="UP001595630"/>
    </source>
</evidence>
<dbReference type="InterPro" id="IPR000160">
    <property type="entry name" value="GGDEF_dom"/>
</dbReference>
<evidence type="ECO:0000256" key="2">
    <source>
        <dbReference type="SAM" id="Phobius"/>
    </source>
</evidence>
<keyword evidence="2" id="KW-1133">Transmembrane helix</keyword>
<keyword evidence="2" id="KW-0472">Membrane</keyword>
<evidence type="ECO:0000313" key="4">
    <source>
        <dbReference type="EMBL" id="MFC3608621.1"/>
    </source>
</evidence>
<dbReference type="InterPro" id="IPR043128">
    <property type="entry name" value="Rev_trsase/Diguanyl_cyclase"/>
</dbReference>
<feature type="transmembrane region" description="Helical" evidence="2">
    <location>
        <begin position="149"/>
        <end position="167"/>
    </location>
</feature>
<dbReference type="PANTHER" id="PTHR45138">
    <property type="entry name" value="REGULATORY COMPONENTS OF SENSORY TRANSDUCTION SYSTEM"/>
    <property type="match status" value="1"/>
</dbReference>
<evidence type="ECO:0000259" key="3">
    <source>
        <dbReference type="PROSITE" id="PS50887"/>
    </source>
</evidence>
<reference evidence="5" key="1">
    <citation type="journal article" date="2019" name="Int. J. Syst. Evol. Microbiol.">
        <title>The Global Catalogue of Microorganisms (GCM) 10K type strain sequencing project: providing services to taxonomists for standard genome sequencing and annotation.</title>
        <authorList>
            <consortium name="The Broad Institute Genomics Platform"/>
            <consortium name="The Broad Institute Genome Sequencing Center for Infectious Disease"/>
            <person name="Wu L."/>
            <person name="Ma J."/>
        </authorList>
    </citation>
    <scope>NUCLEOTIDE SEQUENCE [LARGE SCALE GENOMIC DNA]</scope>
    <source>
        <strain evidence="5">KCTC 42447</strain>
    </source>
</reference>
<dbReference type="Pfam" id="PF00990">
    <property type="entry name" value="GGDEF"/>
    <property type="match status" value="1"/>
</dbReference>
<dbReference type="InterPro" id="IPR029787">
    <property type="entry name" value="Nucleotide_cyclase"/>
</dbReference>
<dbReference type="Proteomes" id="UP001595630">
    <property type="component" value="Unassembled WGS sequence"/>
</dbReference>
<dbReference type="EC" id="2.7.7.65" evidence="1"/>
<feature type="transmembrane region" description="Helical" evidence="2">
    <location>
        <begin position="173"/>
        <end position="194"/>
    </location>
</feature>